<protein>
    <submittedName>
        <fullName evidence="5">ParB/RepB/Spo0J family partition protein</fullName>
    </submittedName>
</protein>
<comment type="similarity">
    <text evidence="1">Belongs to the ParB family.</text>
</comment>
<dbReference type="InterPro" id="IPR041468">
    <property type="entry name" value="HTH_ParB/Spo0J"/>
</dbReference>
<evidence type="ECO:0000256" key="3">
    <source>
        <dbReference type="SAM" id="MobiDB-lite"/>
    </source>
</evidence>
<dbReference type="InterPro" id="IPR050336">
    <property type="entry name" value="Chromosome_partition/occlusion"/>
</dbReference>
<dbReference type="InterPro" id="IPR004437">
    <property type="entry name" value="ParB/RepB/Spo0J"/>
</dbReference>
<accession>A0ABY5Q8T6</accession>
<dbReference type="PANTHER" id="PTHR33375:SF1">
    <property type="entry name" value="CHROMOSOME-PARTITIONING PROTEIN PARB-RELATED"/>
    <property type="match status" value="1"/>
</dbReference>
<dbReference type="PANTHER" id="PTHR33375">
    <property type="entry name" value="CHROMOSOME-PARTITIONING PROTEIN PARB-RELATED"/>
    <property type="match status" value="1"/>
</dbReference>
<feature type="region of interest" description="Disordered" evidence="3">
    <location>
        <begin position="224"/>
        <end position="268"/>
    </location>
</feature>
<dbReference type="GeneID" id="95578700"/>
<evidence type="ECO:0000256" key="1">
    <source>
        <dbReference type="ARBA" id="ARBA00006295"/>
    </source>
</evidence>
<dbReference type="Pfam" id="PF17762">
    <property type="entry name" value="HTH_ParB"/>
    <property type="match status" value="1"/>
</dbReference>
<evidence type="ECO:0000256" key="2">
    <source>
        <dbReference type="ARBA" id="ARBA00022829"/>
    </source>
</evidence>
<dbReference type="InterPro" id="IPR036086">
    <property type="entry name" value="ParB/Sulfiredoxin_sf"/>
</dbReference>
<keyword evidence="2" id="KW-0159">Chromosome partition</keyword>
<dbReference type="SUPFAM" id="SSF110849">
    <property type="entry name" value="ParB/Sulfiredoxin"/>
    <property type="match status" value="1"/>
</dbReference>
<dbReference type="Proteomes" id="UP001057738">
    <property type="component" value="Plasmid unnamed1"/>
</dbReference>
<dbReference type="SMART" id="SM00470">
    <property type="entry name" value="ParB"/>
    <property type="match status" value="1"/>
</dbReference>
<dbReference type="Gene3D" id="1.10.10.2830">
    <property type="match status" value="1"/>
</dbReference>
<organism evidence="5 6">
    <name type="scientific">Streptomyces yangpuensis</name>
    <dbReference type="NCBI Taxonomy" id="1648182"/>
    <lineage>
        <taxon>Bacteria</taxon>
        <taxon>Bacillati</taxon>
        <taxon>Actinomycetota</taxon>
        <taxon>Actinomycetes</taxon>
        <taxon>Kitasatosporales</taxon>
        <taxon>Streptomycetaceae</taxon>
        <taxon>Streptomyces</taxon>
    </lineage>
</organism>
<dbReference type="NCBIfam" id="TIGR00180">
    <property type="entry name" value="parB_part"/>
    <property type="match status" value="1"/>
</dbReference>
<geneLocation type="plasmid" evidence="5 6">
    <name>unnamed1</name>
</geneLocation>
<proteinExistence type="inferred from homology"/>
<sequence length="373" mass="39880">MSKADMLGDSPTFNAVAQPMSSRAASFARFAGQDGPAPDPTAAPTGTLRVPLDALAHNPYNPREELKSVDDLADSLTSRGVIQPLAVVTRQAFLAAHPGHEDRIGQATYVVVDGNRRLAASNLAGLDDLPIHVDDSLAQDADTLLETALTAAVQHENLDPLEEAKALQRLVHVHGSQRAVARALGKSSPWVTQRIALLKLTPELQDAVEDRRLPVEIARNIGQLPAQQQQSAAQEALAKRADAKRRKQTLRGANAVSTPHAASGEPEPAHIAAITTQSDERSAEARPTDDAVTAEHGLSAQLPPLPWHDGNAVMDLAIAALNDEQRTRFLHRYIERSGNKEALVADFARGLPKEGRLQLAAILAAVAADLRVL</sequence>
<feature type="compositionally biased region" description="Low complexity" evidence="3">
    <location>
        <begin position="226"/>
        <end position="236"/>
    </location>
</feature>
<feature type="domain" description="ParB-like N-terminal" evidence="4">
    <location>
        <begin position="48"/>
        <end position="148"/>
    </location>
</feature>
<keyword evidence="6" id="KW-1185">Reference proteome</keyword>
<evidence type="ECO:0000313" key="5">
    <source>
        <dbReference type="EMBL" id="UUY52423.1"/>
    </source>
</evidence>
<dbReference type="SUPFAM" id="SSF109709">
    <property type="entry name" value="KorB DNA-binding domain-like"/>
    <property type="match status" value="1"/>
</dbReference>
<gene>
    <name evidence="5" type="ORF">NRK68_34755</name>
</gene>
<dbReference type="RefSeq" id="WP_257858168.1">
    <property type="nucleotide sequence ID" value="NZ_CP102515.1"/>
</dbReference>
<evidence type="ECO:0000259" key="4">
    <source>
        <dbReference type="SMART" id="SM00470"/>
    </source>
</evidence>
<dbReference type="InterPro" id="IPR003115">
    <property type="entry name" value="ParB_N"/>
</dbReference>
<keyword evidence="5" id="KW-0614">Plasmid</keyword>
<reference evidence="5" key="1">
    <citation type="submission" date="2022-08" db="EMBL/GenBank/DDBJ databases">
        <authorList>
            <person name="Tian L."/>
        </authorList>
    </citation>
    <scope>NUCLEOTIDE SEQUENCE</scope>
    <source>
        <strain evidence="5">CM253</strain>
        <plasmid evidence="5">unnamed1</plasmid>
    </source>
</reference>
<name>A0ABY5Q8T6_9ACTN</name>
<dbReference type="Pfam" id="PF02195">
    <property type="entry name" value="ParB_N"/>
    <property type="match status" value="1"/>
</dbReference>
<dbReference type="Gene3D" id="3.90.1530.30">
    <property type="match status" value="1"/>
</dbReference>
<evidence type="ECO:0000313" key="6">
    <source>
        <dbReference type="Proteomes" id="UP001057738"/>
    </source>
</evidence>
<dbReference type="EMBL" id="CP102515">
    <property type="protein sequence ID" value="UUY52423.1"/>
    <property type="molecule type" value="Genomic_DNA"/>
</dbReference>